<dbReference type="Gene3D" id="1.10.606.20">
    <property type="match status" value="1"/>
</dbReference>
<accession>A0ABW0KLV7</accession>
<evidence type="ECO:0000313" key="2">
    <source>
        <dbReference type="EMBL" id="MFC5453707.1"/>
    </source>
</evidence>
<dbReference type="InterPro" id="IPR052559">
    <property type="entry name" value="V-haloperoxidase"/>
</dbReference>
<keyword evidence="2" id="KW-0575">Peroxidase</keyword>
<keyword evidence="1" id="KW-0472">Membrane</keyword>
<reference evidence="3" key="1">
    <citation type="journal article" date="2019" name="Int. J. Syst. Evol. Microbiol.">
        <title>The Global Catalogue of Microorganisms (GCM) 10K type strain sequencing project: providing services to taxonomists for standard genome sequencing and annotation.</title>
        <authorList>
            <consortium name="The Broad Institute Genomics Platform"/>
            <consortium name="The Broad Institute Genome Sequencing Center for Infectious Disease"/>
            <person name="Wu L."/>
            <person name="Ma J."/>
        </authorList>
    </citation>
    <scope>NUCLEOTIDE SEQUENCE [LARGE SCALE GENOMIC DNA]</scope>
    <source>
        <strain evidence="3">CGMCC 4.1469</strain>
    </source>
</reference>
<feature type="transmembrane region" description="Helical" evidence="1">
    <location>
        <begin position="426"/>
        <end position="447"/>
    </location>
</feature>
<dbReference type="InterPro" id="IPR036938">
    <property type="entry name" value="PAP2/HPO_sf"/>
</dbReference>
<dbReference type="EC" id="1.11.1.-" evidence="2"/>
<gene>
    <name evidence="2" type="ORF">ACFQDI_02465</name>
</gene>
<organism evidence="2 3">
    <name type="scientific">Prosthecobacter fluviatilis</name>
    <dbReference type="NCBI Taxonomy" id="445931"/>
    <lineage>
        <taxon>Bacteria</taxon>
        <taxon>Pseudomonadati</taxon>
        <taxon>Verrucomicrobiota</taxon>
        <taxon>Verrucomicrobiia</taxon>
        <taxon>Verrucomicrobiales</taxon>
        <taxon>Verrucomicrobiaceae</taxon>
        <taxon>Prosthecobacter</taxon>
    </lineage>
</organism>
<evidence type="ECO:0000256" key="1">
    <source>
        <dbReference type="SAM" id="Phobius"/>
    </source>
</evidence>
<dbReference type="PANTHER" id="PTHR34599:SF1">
    <property type="entry name" value="PHOSPHATIDIC ACID PHOSPHATASE TYPE 2_HALOPEROXIDASE DOMAIN-CONTAINING PROTEIN"/>
    <property type="match status" value="1"/>
</dbReference>
<dbReference type="InterPro" id="IPR013424">
    <property type="entry name" value="Ice-binding_C"/>
</dbReference>
<dbReference type="CDD" id="cd03398">
    <property type="entry name" value="PAP2_haloperoxidase"/>
    <property type="match status" value="1"/>
</dbReference>
<dbReference type="EMBL" id="JBHSMQ010000001">
    <property type="protein sequence ID" value="MFC5453707.1"/>
    <property type="molecule type" value="Genomic_DNA"/>
</dbReference>
<protein>
    <submittedName>
        <fullName evidence="2">Vanadium-dependent haloperoxidase</fullName>
        <ecNumber evidence="2">1.11.1.-</ecNumber>
    </submittedName>
</protein>
<dbReference type="Proteomes" id="UP001596052">
    <property type="component" value="Unassembled WGS sequence"/>
</dbReference>
<evidence type="ECO:0000313" key="3">
    <source>
        <dbReference type="Proteomes" id="UP001596052"/>
    </source>
</evidence>
<comment type="caution">
    <text evidence="2">The sequence shown here is derived from an EMBL/GenBank/DDBJ whole genome shotgun (WGS) entry which is preliminary data.</text>
</comment>
<dbReference type="NCBIfam" id="TIGR02595">
    <property type="entry name" value="PEP_CTERM"/>
    <property type="match status" value="1"/>
</dbReference>
<proteinExistence type="predicted"/>
<dbReference type="GO" id="GO:0004601">
    <property type="term" value="F:peroxidase activity"/>
    <property type="evidence" value="ECO:0007669"/>
    <property type="project" value="UniProtKB-KW"/>
</dbReference>
<keyword evidence="1" id="KW-1133">Transmembrane helix</keyword>
<dbReference type="SUPFAM" id="SSF48317">
    <property type="entry name" value="Acid phosphatase/Vanadium-dependent haloperoxidase"/>
    <property type="match status" value="1"/>
</dbReference>
<dbReference type="RefSeq" id="WP_377163043.1">
    <property type="nucleotide sequence ID" value="NZ_JBHSMQ010000001.1"/>
</dbReference>
<keyword evidence="3" id="KW-1185">Reference proteome</keyword>
<keyword evidence="2" id="KW-0560">Oxidoreductase</keyword>
<keyword evidence="1" id="KW-0812">Transmembrane</keyword>
<sequence>MLRFRPPVSSAIAALGLLLMAVPAVRGDIVSDWNALALSQMTGVESPQIAHDLAILQASIFNANQSLEGTYYTYGYGAYPAPGAGPAGADSQAAMIAAANTVMQYLYSGGSTDFTSLYNSQLSGIANSQAKTDGIAWGVTIANNLLSARSADGAGDASTTPYTPVGTIGYWQQTSTAGALLPGWGSVGTFAIPGTGAYMTTLPGGSITSYLQSSQYVADYNQVKDLGAAFSATRTLDQTSQAYFWAAGDGTVKMTGMWNQIAQTAATAAGLSTADTARLLATLNVAMADASTVAMATIYDQQFWRPETAIANGDIDGNASTDVDSFWAPLISSPSLPEYVSLGATISEAAAVVLASYLGDNVAFSLGSDINGDGSIDLTRNFTSFSQAANEAGMAGVYGGTQFMTSVTDGKTIGSNVANYVLANDFALVPEPAGAALVLLGGAWLLGGRRRRPGSRRAA</sequence>
<dbReference type="PANTHER" id="PTHR34599">
    <property type="entry name" value="PEROXIDASE-RELATED"/>
    <property type="match status" value="1"/>
</dbReference>
<name>A0ABW0KLV7_9BACT</name>